<dbReference type="Pfam" id="PF00271">
    <property type="entry name" value="Helicase_C"/>
    <property type="match status" value="1"/>
</dbReference>
<dbReference type="GO" id="GO:0005524">
    <property type="term" value="F:ATP binding"/>
    <property type="evidence" value="ECO:0007669"/>
    <property type="project" value="UniProtKB-KW"/>
</dbReference>
<dbReference type="InterPro" id="IPR049730">
    <property type="entry name" value="SNF2/RAD54-like_C"/>
</dbReference>
<evidence type="ECO:0000256" key="5">
    <source>
        <dbReference type="ARBA" id="ARBA00022763"/>
    </source>
</evidence>
<dbReference type="Gene3D" id="3.40.50.10810">
    <property type="entry name" value="Tandem AAA-ATPase domain"/>
    <property type="match status" value="1"/>
</dbReference>
<keyword evidence="19" id="KW-1185">Reference proteome</keyword>
<accession>A0A8H5D9N6</accession>
<evidence type="ECO:0000313" key="19">
    <source>
        <dbReference type="Proteomes" id="UP000559027"/>
    </source>
</evidence>
<evidence type="ECO:0000256" key="2">
    <source>
        <dbReference type="ARBA" id="ARBA00007025"/>
    </source>
</evidence>
<evidence type="ECO:0000256" key="10">
    <source>
        <dbReference type="ARBA" id="ARBA00022840"/>
    </source>
</evidence>
<keyword evidence="3" id="KW-0479">Metal-binding</keyword>
<feature type="domain" description="Helicase C-terminal" evidence="17">
    <location>
        <begin position="957"/>
        <end position="1122"/>
    </location>
</feature>
<evidence type="ECO:0000259" key="16">
    <source>
        <dbReference type="PROSITE" id="PS51192"/>
    </source>
</evidence>
<evidence type="ECO:0000256" key="6">
    <source>
        <dbReference type="ARBA" id="ARBA00022771"/>
    </source>
</evidence>
<dbReference type="InterPro" id="IPR013083">
    <property type="entry name" value="Znf_RING/FYVE/PHD"/>
</dbReference>
<dbReference type="CDD" id="cd18008">
    <property type="entry name" value="DEXDc_SHPRH-like"/>
    <property type="match status" value="1"/>
</dbReference>
<dbReference type="PROSITE" id="PS51194">
    <property type="entry name" value="HELICASE_CTER"/>
    <property type="match status" value="1"/>
</dbReference>
<dbReference type="GO" id="GO:0003676">
    <property type="term" value="F:nucleic acid binding"/>
    <property type="evidence" value="ECO:0007669"/>
    <property type="project" value="InterPro"/>
</dbReference>
<dbReference type="EMBL" id="JAACJO010000007">
    <property type="protein sequence ID" value="KAF5356164.1"/>
    <property type="molecule type" value="Genomic_DNA"/>
</dbReference>
<dbReference type="InterPro" id="IPR027417">
    <property type="entry name" value="P-loop_NTPase"/>
</dbReference>
<evidence type="ECO:0000256" key="4">
    <source>
        <dbReference type="ARBA" id="ARBA00022741"/>
    </source>
</evidence>
<evidence type="ECO:0000256" key="14">
    <source>
        <dbReference type="SAM" id="MobiDB-lite"/>
    </source>
</evidence>
<feature type="region of interest" description="Disordered" evidence="14">
    <location>
        <begin position="1"/>
        <end position="50"/>
    </location>
</feature>
<evidence type="ECO:0000256" key="12">
    <source>
        <dbReference type="ARBA" id="ARBA00023242"/>
    </source>
</evidence>
<gene>
    <name evidence="18" type="ORF">D9756_003706</name>
</gene>
<evidence type="ECO:0000256" key="9">
    <source>
        <dbReference type="ARBA" id="ARBA00022833"/>
    </source>
</evidence>
<dbReference type="Gene3D" id="3.40.50.300">
    <property type="entry name" value="P-loop containing nucleotide triphosphate hydrolases"/>
    <property type="match status" value="1"/>
</dbReference>
<comment type="caution">
    <text evidence="18">The sequence shown here is derived from an EMBL/GenBank/DDBJ whole genome shotgun (WGS) entry which is preliminary data.</text>
</comment>
<feature type="region of interest" description="Disordered" evidence="14">
    <location>
        <begin position="101"/>
        <end position="125"/>
    </location>
</feature>
<dbReference type="CDD" id="cd18793">
    <property type="entry name" value="SF2_C_SNF"/>
    <property type="match status" value="1"/>
</dbReference>
<dbReference type="PANTHER" id="PTHR45626:SF22">
    <property type="entry name" value="DNA REPAIR PROTEIN RAD5"/>
    <property type="match status" value="1"/>
</dbReference>
<dbReference type="SMART" id="SM00490">
    <property type="entry name" value="HELICc"/>
    <property type="match status" value="1"/>
</dbReference>
<dbReference type="PROSITE" id="PS51192">
    <property type="entry name" value="HELICASE_ATP_BIND_1"/>
    <property type="match status" value="1"/>
</dbReference>
<dbReference type="GO" id="GO:0005634">
    <property type="term" value="C:nucleus"/>
    <property type="evidence" value="ECO:0007669"/>
    <property type="project" value="UniProtKB-SubCell"/>
</dbReference>
<dbReference type="InterPro" id="IPR001650">
    <property type="entry name" value="Helicase_C-like"/>
</dbReference>
<keyword evidence="6 13" id="KW-0863">Zinc-finger</keyword>
<dbReference type="InterPro" id="IPR001841">
    <property type="entry name" value="Znf_RING"/>
</dbReference>
<dbReference type="Proteomes" id="UP000559027">
    <property type="component" value="Unassembled WGS sequence"/>
</dbReference>
<keyword evidence="5" id="KW-0227">DNA damage</keyword>
<keyword evidence="7" id="KW-0378">Hydrolase</keyword>
<dbReference type="SUPFAM" id="SSF57850">
    <property type="entry name" value="RING/U-box"/>
    <property type="match status" value="1"/>
</dbReference>
<evidence type="ECO:0008006" key="20">
    <source>
        <dbReference type="Google" id="ProtNLM"/>
    </source>
</evidence>
<feature type="domain" description="Helicase ATP-binding" evidence="16">
    <location>
        <begin position="561"/>
        <end position="699"/>
    </location>
</feature>
<dbReference type="Pfam" id="PF00176">
    <property type="entry name" value="SNF2-rel_dom"/>
    <property type="match status" value="1"/>
</dbReference>
<evidence type="ECO:0000256" key="3">
    <source>
        <dbReference type="ARBA" id="ARBA00022723"/>
    </source>
</evidence>
<keyword evidence="11" id="KW-0234">DNA repair</keyword>
<keyword evidence="4" id="KW-0547">Nucleotide-binding</keyword>
<evidence type="ECO:0000256" key="7">
    <source>
        <dbReference type="ARBA" id="ARBA00022801"/>
    </source>
</evidence>
<dbReference type="SUPFAM" id="SSF52540">
    <property type="entry name" value="P-loop containing nucleoside triphosphate hydrolases"/>
    <property type="match status" value="2"/>
</dbReference>
<evidence type="ECO:0000313" key="18">
    <source>
        <dbReference type="EMBL" id="KAF5356164.1"/>
    </source>
</evidence>
<evidence type="ECO:0000256" key="13">
    <source>
        <dbReference type="PROSITE-ProRule" id="PRU00175"/>
    </source>
</evidence>
<keyword evidence="9" id="KW-0862">Zinc</keyword>
<evidence type="ECO:0000259" key="17">
    <source>
        <dbReference type="PROSITE" id="PS51194"/>
    </source>
</evidence>
<keyword evidence="10" id="KW-0067">ATP-binding</keyword>
<dbReference type="GO" id="GO:0004386">
    <property type="term" value="F:helicase activity"/>
    <property type="evidence" value="ECO:0007669"/>
    <property type="project" value="UniProtKB-KW"/>
</dbReference>
<keyword evidence="8" id="KW-0347">Helicase</keyword>
<evidence type="ECO:0000256" key="11">
    <source>
        <dbReference type="ARBA" id="ARBA00023204"/>
    </source>
</evidence>
<comment type="subcellular location">
    <subcellularLocation>
        <location evidence="1">Nucleus</location>
    </subcellularLocation>
</comment>
<feature type="compositionally biased region" description="Polar residues" evidence="14">
    <location>
        <begin position="173"/>
        <end position="192"/>
    </location>
</feature>
<sequence>MSDARVTGDSPPGLFFAGSDDEDGVISPAKSYEESLLESEPILPSDGPQTLAKVPSSSTLFLAPSDEDDAEDAHINTSPIPGFVTDDDDIEILEAPPILSTKNMPRKSNREYLEGPPAKKRRLSPVQTASQVPCFCPIYLGDVFVENAWSTASGKGYVKPGESVIIQRDGPNSMPTSSKTQKSTKGISGKKQATITSMMKPQTTKIAKKKVDTVVRISNQRGFEFARLPTEVASWISRLLDFGLVEIRGTMTECPEKLLTGMGLMVTLHIYLVSEAFKPLCISNQRDDGDFSFNEGYETQEESYLRERKASILKLFDVIGLQPQAGAGVKPQRFSQKFEDTIDQLAKRKAGKTKKELVGDGEEIEVDVTEELSGNDLNLIYQKAQQKDNTVPMMEPSESFDLTLRGYQKQALHWMFSIEHDKDDSHRTASMHPLWSQYIFPAEPNSKSGGIDLTADEKAFYFNPYSGELSLSVPKAERQCRGGILAESSECKVRFSSRLRLGTNERSAVGMGKTIMISALIQTSRLGKAEVKWEEVPQAKSRQQRIDKAFQPSKRRPRRLPPSATLIVAPTSLLNQWAEEIGRSNETGTVKVIIWHGSNRLDLDTVVDDGDEGNVIPKVVVTSYGTLASEHAKPYRSSVFEVYWLRIVLDEAHACKSRTSKTAKAVYDLRARWRWAVTGTPIVNKLEDLFSLLFLDHKPWSEYAYFRSFITLPFLARDPKAIEIVQVILENVLLRREKNMLDVDGKKIVELPPKEVNIETLEFSSLERKIYDSIWLKVKQNFDSLEAKGLISRNYTHILAMLMRLRRAVLHPSLVLENEEAGHSRSSKNKNLGIDDLVQQFNSEPDGSGSPNPTFAEGVLANLADEEALECPICFDVMQIPTIIPGCVHQCCKDCILTHIATREEKGQQPNCFACGRGPIKASELLEVVRKEPTGSQPSAGVTLRRNDFQSSTKLEALLQHLRRLKEQDPAFRAVVFSQFTSFMDLIQTVLRREKFDHYRFDGTMDVKKKSSAISAFKAPSTQPKVLIISLKAGGVGLNLTNANHVFMMDCWWNAATENQAIDRVHRIGQEKAVHVTQFIVSNTIEGRILQIQKRKTAIIREAFRGSGKDGPADPQSIENLKIMFGEDD</sequence>
<dbReference type="OrthoDB" id="448448at2759"/>
<evidence type="ECO:0000256" key="8">
    <source>
        <dbReference type="ARBA" id="ARBA00022806"/>
    </source>
</evidence>
<dbReference type="Pfam" id="PF00097">
    <property type="entry name" value="zf-C3HC4"/>
    <property type="match status" value="1"/>
</dbReference>
<dbReference type="GO" id="GO:0006281">
    <property type="term" value="P:DNA repair"/>
    <property type="evidence" value="ECO:0007669"/>
    <property type="project" value="UniProtKB-KW"/>
</dbReference>
<dbReference type="InterPro" id="IPR014905">
    <property type="entry name" value="HIRAN"/>
</dbReference>
<dbReference type="PANTHER" id="PTHR45626">
    <property type="entry name" value="TRANSCRIPTION TERMINATION FACTOR 2-RELATED"/>
    <property type="match status" value="1"/>
</dbReference>
<feature type="region of interest" description="Disordered" evidence="14">
    <location>
        <begin position="167"/>
        <end position="192"/>
    </location>
</feature>
<organism evidence="18 19">
    <name type="scientific">Leucocoprinus leucothites</name>
    <dbReference type="NCBI Taxonomy" id="201217"/>
    <lineage>
        <taxon>Eukaryota</taxon>
        <taxon>Fungi</taxon>
        <taxon>Dikarya</taxon>
        <taxon>Basidiomycota</taxon>
        <taxon>Agaricomycotina</taxon>
        <taxon>Agaricomycetes</taxon>
        <taxon>Agaricomycetidae</taxon>
        <taxon>Agaricales</taxon>
        <taxon>Agaricineae</taxon>
        <taxon>Agaricaceae</taxon>
        <taxon>Leucocoprinus</taxon>
    </lineage>
</organism>
<dbReference type="InterPro" id="IPR000330">
    <property type="entry name" value="SNF2_N"/>
</dbReference>
<feature type="region of interest" description="Disordered" evidence="14">
    <location>
        <begin position="542"/>
        <end position="561"/>
    </location>
</feature>
<protein>
    <recommendedName>
        <fullName evidence="20">DNA repair protein RAD5</fullName>
    </recommendedName>
</protein>
<reference evidence="18 19" key="1">
    <citation type="journal article" date="2020" name="ISME J.">
        <title>Uncovering the hidden diversity of litter-decomposition mechanisms in mushroom-forming fungi.</title>
        <authorList>
            <person name="Floudas D."/>
            <person name="Bentzer J."/>
            <person name="Ahren D."/>
            <person name="Johansson T."/>
            <person name="Persson P."/>
            <person name="Tunlid A."/>
        </authorList>
    </citation>
    <scope>NUCLEOTIDE SEQUENCE [LARGE SCALE GENOMIC DNA]</scope>
    <source>
        <strain evidence="18 19">CBS 146.42</strain>
    </source>
</reference>
<dbReference type="PROSITE" id="PS50089">
    <property type="entry name" value="ZF_RING_2"/>
    <property type="match status" value="1"/>
</dbReference>
<comment type="similarity">
    <text evidence="2">Belongs to the SNF2/RAD54 helicase family.</text>
</comment>
<proteinExistence type="inferred from homology"/>
<dbReference type="GO" id="GO:0016818">
    <property type="term" value="F:hydrolase activity, acting on acid anhydrides, in phosphorus-containing anhydrides"/>
    <property type="evidence" value="ECO:0007669"/>
    <property type="project" value="InterPro"/>
</dbReference>
<dbReference type="InterPro" id="IPR038718">
    <property type="entry name" value="SNF2-like_sf"/>
</dbReference>
<dbReference type="GO" id="GO:0008094">
    <property type="term" value="F:ATP-dependent activity, acting on DNA"/>
    <property type="evidence" value="ECO:0007669"/>
    <property type="project" value="TreeGrafter"/>
</dbReference>
<evidence type="ECO:0000259" key="15">
    <source>
        <dbReference type="PROSITE" id="PS50089"/>
    </source>
</evidence>
<keyword evidence="12" id="KW-0539">Nucleus</keyword>
<dbReference type="Pfam" id="PF08797">
    <property type="entry name" value="HIRAN"/>
    <property type="match status" value="1"/>
</dbReference>
<dbReference type="GO" id="GO:0008270">
    <property type="term" value="F:zinc ion binding"/>
    <property type="evidence" value="ECO:0007669"/>
    <property type="project" value="UniProtKB-KW"/>
</dbReference>
<dbReference type="InterPro" id="IPR050628">
    <property type="entry name" value="SNF2_RAD54_helicase_TF"/>
</dbReference>
<dbReference type="AlphaFoldDB" id="A0A8H5D9N6"/>
<dbReference type="InterPro" id="IPR018957">
    <property type="entry name" value="Znf_C3HC4_RING-type"/>
</dbReference>
<dbReference type="SMART" id="SM00487">
    <property type="entry name" value="DEXDc"/>
    <property type="match status" value="1"/>
</dbReference>
<name>A0A8H5D9N6_9AGAR</name>
<feature type="domain" description="RING-type" evidence="15">
    <location>
        <begin position="871"/>
        <end position="915"/>
    </location>
</feature>
<dbReference type="SMART" id="SM00910">
    <property type="entry name" value="HIRAN"/>
    <property type="match status" value="1"/>
</dbReference>
<dbReference type="InterPro" id="IPR014001">
    <property type="entry name" value="Helicase_ATP-bd"/>
</dbReference>
<evidence type="ECO:0000256" key="1">
    <source>
        <dbReference type="ARBA" id="ARBA00004123"/>
    </source>
</evidence>
<dbReference type="Gene3D" id="3.30.40.10">
    <property type="entry name" value="Zinc/RING finger domain, C3HC4 (zinc finger)"/>
    <property type="match status" value="1"/>
</dbReference>